<name>A0AAD9ZPD5_9ROSI</name>
<gene>
    <name evidence="2" type="ORF">Dsin_027441</name>
</gene>
<evidence type="ECO:0000313" key="2">
    <source>
        <dbReference type="EMBL" id="KAK3187880.1"/>
    </source>
</evidence>
<comment type="caution">
    <text evidence="2">The sequence shown here is derived from an EMBL/GenBank/DDBJ whole genome shotgun (WGS) entry which is preliminary data.</text>
</comment>
<sequence>MDVYELLDSFCEIILMNLSFIFKCKDCPKEINEAVSSLIFDSTRCGDLPELYGIRKLFEDHYGKKFVMVAAELFPGNLVNHQVIKERLNLKSVADDIKQQLVGEIAKDYCLRTEILAIEYASEYNVFTWLNEQILKTTGKAKESYSPSKCTSCLTGKRTVPPYLTVKTIPPERPKETRPDNIMRCNSVPPHVHPKLPDYDHIAAKFMALKKELRRDQQWWLGFVVGIDGALVRVFERLGSWVWLTRRWIGFMGIGVAGVY</sequence>
<dbReference type="InterPro" id="IPR005061">
    <property type="entry name" value="Ist1"/>
</dbReference>
<accession>A0AAD9ZPD5</accession>
<evidence type="ECO:0000313" key="3">
    <source>
        <dbReference type="Proteomes" id="UP001281410"/>
    </source>
</evidence>
<reference evidence="2" key="1">
    <citation type="journal article" date="2023" name="Plant J.">
        <title>Genome sequences and population genomics provide insights into the demographic history, inbreeding, and mutation load of two 'living fossil' tree species of Dipteronia.</title>
        <authorList>
            <person name="Feng Y."/>
            <person name="Comes H.P."/>
            <person name="Chen J."/>
            <person name="Zhu S."/>
            <person name="Lu R."/>
            <person name="Zhang X."/>
            <person name="Li P."/>
            <person name="Qiu J."/>
            <person name="Olsen K.M."/>
            <person name="Qiu Y."/>
        </authorList>
    </citation>
    <scope>NUCLEOTIDE SEQUENCE</scope>
    <source>
        <strain evidence="2">NBL</strain>
    </source>
</reference>
<comment type="similarity">
    <text evidence="1">Belongs to the IST1 family.</text>
</comment>
<dbReference type="PANTHER" id="PTHR12161:SF44">
    <property type="entry name" value="REGULATOR OF VPS4 ACTIVITY IN THE MVB PATHWAY PROTEIN"/>
    <property type="match status" value="1"/>
</dbReference>
<dbReference type="Pfam" id="PF03398">
    <property type="entry name" value="Ist1"/>
    <property type="match status" value="1"/>
</dbReference>
<dbReference type="Gene3D" id="1.20.1260.60">
    <property type="entry name" value="Vacuolar protein sorting-associated protein Ist1"/>
    <property type="match status" value="1"/>
</dbReference>
<organism evidence="2 3">
    <name type="scientific">Dipteronia sinensis</name>
    <dbReference type="NCBI Taxonomy" id="43782"/>
    <lineage>
        <taxon>Eukaryota</taxon>
        <taxon>Viridiplantae</taxon>
        <taxon>Streptophyta</taxon>
        <taxon>Embryophyta</taxon>
        <taxon>Tracheophyta</taxon>
        <taxon>Spermatophyta</taxon>
        <taxon>Magnoliopsida</taxon>
        <taxon>eudicotyledons</taxon>
        <taxon>Gunneridae</taxon>
        <taxon>Pentapetalae</taxon>
        <taxon>rosids</taxon>
        <taxon>malvids</taxon>
        <taxon>Sapindales</taxon>
        <taxon>Sapindaceae</taxon>
        <taxon>Hippocastanoideae</taxon>
        <taxon>Acereae</taxon>
        <taxon>Dipteronia</taxon>
    </lineage>
</organism>
<dbReference type="PANTHER" id="PTHR12161">
    <property type="entry name" value="IST1 FAMILY MEMBER"/>
    <property type="match status" value="1"/>
</dbReference>
<proteinExistence type="inferred from homology"/>
<evidence type="ECO:0000256" key="1">
    <source>
        <dbReference type="ARBA" id="ARBA00005536"/>
    </source>
</evidence>
<keyword evidence="3" id="KW-1185">Reference proteome</keyword>
<dbReference type="Proteomes" id="UP001281410">
    <property type="component" value="Unassembled WGS sequence"/>
</dbReference>
<dbReference type="EMBL" id="JANJYJ010000009">
    <property type="protein sequence ID" value="KAK3187880.1"/>
    <property type="molecule type" value="Genomic_DNA"/>
</dbReference>
<dbReference type="AlphaFoldDB" id="A0AAD9ZPD5"/>
<dbReference type="GO" id="GO:0015031">
    <property type="term" value="P:protein transport"/>
    <property type="evidence" value="ECO:0007669"/>
    <property type="project" value="InterPro"/>
</dbReference>
<protein>
    <submittedName>
        <fullName evidence="2">Uncharacterized protein</fullName>
    </submittedName>
</protein>
<dbReference type="InterPro" id="IPR042277">
    <property type="entry name" value="IST1-like"/>
</dbReference>